<evidence type="ECO:0000313" key="1">
    <source>
        <dbReference type="EMBL" id="KAF2665208.1"/>
    </source>
</evidence>
<organism evidence="1 2">
    <name type="scientific">Microthyrium microscopicum</name>
    <dbReference type="NCBI Taxonomy" id="703497"/>
    <lineage>
        <taxon>Eukaryota</taxon>
        <taxon>Fungi</taxon>
        <taxon>Dikarya</taxon>
        <taxon>Ascomycota</taxon>
        <taxon>Pezizomycotina</taxon>
        <taxon>Dothideomycetes</taxon>
        <taxon>Dothideomycetes incertae sedis</taxon>
        <taxon>Microthyriales</taxon>
        <taxon>Microthyriaceae</taxon>
        <taxon>Microthyrium</taxon>
    </lineage>
</organism>
<evidence type="ECO:0000313" key="2">
    <source>
        <dbReference type="Proteomes" id="UP000799302"/>
    </source>
</evidence>
<dbReference type="EMBL" id="MU004241">
    <property type="protein sequence ID" value="KAF2665208.1"/>
    <property type="molecule type" value="Genomic_DNA"/>
</dbReference>
<gene>
    <name evidence="1" type="ORF">BT63DRAFT_459832</name>
</gene>
<reference evidence="1" key="1">
    <citation type="journal article" date="2020" name="Stud. Mycol.">
        <title>101 Dothideomycetes genomes: a test case for predicting lifestyles and emergence of pathogens.</title>
        <authorList>
            <person name="Haridas S."/>
            <person name="Albert R."/>
            <person name="Binder M."/>
            <person name="Bloem J."/>
            <person name="Labutti K."/>
            <person name="Salamov A."/>
            <person name="Andreopoulos B."/>
            <person name="Baker S."/>
            <person name="Barry K."/>
            <person name="Bills G."/>
            <person name="Bluhm B."/>
            <person name="Cannon C."/>
            <person name="Castanera R."/>
            <person name="Culley D."/>
            <person name="Daum C."/>
            <person name="Ezra D."/>
            <person name="Gonzalez J."/>
            <person name="Henrissat B."/>
            <person name="Kuo A."/>
            <person name="Liang C."/>
            <person name="Lipzen A."/>
            <person name="Lutzoni F."/>
            <person name="Magnuson J."/>
            <person name="Mondo S."/>
            <person name="Nolan M."/>
            <person name="Ohm R."/>
            <person name="Pangilinan J."/>
            <person name="Park H.-J."/>
            <person name="Ramirez L."/>
            <person name="Alfaro M."/>
            <person name="Sun H."/>
            <person name="Tritt A."/>
            <person name="Yoshinaga Y."/>
            <person name="Zwiers L.-H."/>
            <person name="Turgeon B."/>
            <person name="Goodwin S."/>
            <person name="Spatafora J."/>
            <person name="Crous P."/>
            <person name="Grigoriev I."/>
        </authorList>
    </citation>
    <scope>NUCLEOTIDE SEQUENCE</scope>
    <source>
        <strain evidence="1">CBS 115976</strain>
    </source>
</reference>
<keyword evidence="2" id="KW-1185">Reference proteome</keyword>
<proteinExistence type="predicted"/>
<dbReference type="Proteomes" id="UP000799302">
    <property type="component" value="Unassembled WGS sequence"/>
</dbReference>
<dbReference type="AlphaFoldDB" id="A0A6A6U251"/>
<protein>
    <submittedName>
        <fullName evidence="1">Uncharacterized protein</fullName>
    </submittedName>
</protein>
<accession>A0A6A6U251</accession>
<sequence>MRKSSTRSLGKTKSSLSLSLSGLEACIALIIECFIRRVSLSTTKYEGHTTMAEWFAVSGSITENIKRLQSLAPALSSSIKIHPWLEKTVNQLSTMIPVSMSPSGQDLPTWKVKSCVARSLTKRSSSTDQ</sequence>
<name>A0A6A6U251_9PEZI</name>